<reference evidence="8" key="1">
    <citation type="submission" date="2023-05" db="EMBL/GenBank/DDBJ databases">
        <title>Metabolic capabilities are highly conserved among human nasal-associated Corynebacterium species in pangenomic analyses.</title>
        <authorList>
            <person name="Tran T.H."/>
            <person name="Roberts A.Q."/>
            <person name="Escapa I.F."/>
            <person name="Gao W."/>
            <person name="Conlan S."/>
            <person name="Kong H."/>
            <person name="Segre J.A."/>
            <person name="Kelly M.S."/>
            <person name="Lemon K.P."/>
        </authorList>
    </citation>
    <scope>NUCLEOTIDE SEQUENCE</scope>
    <source>
        <strain evidence="8">KPL2773</strain>
    </source>
</reference>
<evidence type="ECO:0000256" key="2">
    <source>
        <dbReference type="ARBA" id="ARBA00022475"/>
    </source>
</evidence>
<evidence type="ECO:0000256" key="6">
    <source>
        <dbReference type="SAM" id="Phobius"/>
    </source>
</evidence>
<proteinExistence type="predicted"/>
<dbReference type="RefSeq" id="WP_126925657.1">
    <property type="nucleotide sequence ID" value="NZ_CP137212.1"/>
</dbReference>
<feature type="transmembrane region" description="Helical" evidence="6">
    <location>
        <begin position="36"/>
        <end position="60"/>
    </location>
</feature>
<comment type="caution">
    <text evidence="8">The sequence shown here is derived from an EMBL/GenBank/DDBJ whole genome shotgun (WGS) entry which is preliminary data.</text>
</comment>
<dbReference type="PANTHER" id="PTHR40077">
    <property type="entry name" value="MEMBRANE PROTEIN-RELATED"/>
    <property type="match status" value="1"/>
</dbReference>
<dbReference type="GO" id="GO:0005886">
    <property type="term" value="C:plasma membrane"/>
    <property type="evidence" value="ECO:0007669"/>
    <property type="project" value="UniProtKB-SubCell"/>
</dbReference>
<sequence>MTPQKLHRTAAILETITWALLLLGMTLKYSGTTDSVVPITGSIHGFGFLCFVVMTTLIWVNNRWTPILGLTGLLVSVIPFAAWPFARWAEKQGHLEGGWRFRNTETETHPEGIFDWVLYQTVRYPARSIVVVLVVVTTIFSLLLLLGPPVSVEDIINE</sequence>
<dbReference type="PANTHER" id="PTHR40077:SF1">
    <property type="entry name" value="MEMBRANE PROTEIN"/>
    <property type="match status" value="1"/>
</dbReference>
<evidence type="ECO:0000313" key="9">
    <source>
        <dbReference type="Proteomes" id="UP001224412"/>
    </source>
</evidence>
<dbReference type="NCBIfam" id="TIGR03954">
    <property type="entry name" value="integ_memb_HG"/>
    <property type="match status" value="1"/>
</dbReference>
<keyword evidence="3 6" id="KW-0812">Transmembrane</keyword>
<evidence type="ECO:0000256" key="3">
    <source>
        <dbReference type="ARBA" id="ARBA00022692"/>
    </source>
</evidence>
<dbReference type="InterPro" id="IPR023845">
    <property type="entry name" value="DUF3817_TM"/>
</dbReference>
<accession>A0AAP4BPX0</accession>
<evidence type="ECO:0000256" key="5">
    <source>
        <dbReference type="ARBA" id="ARBA00023136"/>
    </source>
</evidence>
<keyword evidence="5 6" id="KW-0472">Membrane</keyword>
<gene>
    <name evidence="8" type="ORF">QPX42_06385</name>
</gene>
<feature type="transmembrane region" description="Helical" evidence="6">
    <location>
        <begin position="67"/>
        <end position="86"/>
    </location>
</feature>
<evidence type="ECO:0000313" key="8">
    <source>
        <dbReference type="EMBL" id="MDK4307164.1"/>
    </source>
</evidence>
<feature type="domain" description="DUF3817" evidence="7">
    <location>
        <begin position="5"/>
        <end position="90"/>
    </location>
</feature>
<dbReference type="EMBL" id="JASNVH010000009">
    <property type="protein sequence ID" value="MDK4307164.1"/>
    <property type="molecule type" value="Genomic_DNA"/>
</dbReference>
<dbReference type="Proteomes" id="UP001224412">
    <property type="component" value="Unassembled WGS sequence"/>
</dbReference>
<keyword evidence="4 6" id="KW-1133">Transmembrane helix</keyword>
<evidence type="ECO:0000256" key="4">
    <source>
        <dbReference type="ARBA" id="ARBA00022989"/>
    </source>
</evidence>
<name>A0AAP4BPX0_9CORY</name>
<keyword evidence="2" id="KW-1003">Cell membrane</keyword>
<dbReference type="Pfam" id="PF12823">
    <property type="entry name" value="DUF3817"/>
    <property type="match status" value="1"/>
</dbReference>
<organism evidence="8 9">
    <name type="scientific">Corynebacterium pseudodiphtheriticum</name>
    <dbReference type="NCBI Taxonomy" id="37637"/>
    <lineage>
        <taxon>Bacteria</taxon>
        <taxon>Bacillati</taxon>
        <taxon>Actinomycetota</taxon>
        <taxon>Actinomycetes</taxon>
        <taxon>Mycobacteriales</taxon>
        <taxon>Corynebacteriaceae</taxon>
        <taxon>Corynebacterium</taxon>
    </lineage>
</organism>
<protein>
    <submittedName>
        <fullName evidence="8">DUF3817 domain-containing protein</fullName>
    </submittedName>
</protein>
<feature type="transmembrane region" description="Helical" evidence="6">
    <location>
        <begin position="124"/>
        <end position="146"/>
    </location>
</feature>
<dbReference type="AlphaFoldDB" id="A0AAP4BPX0"/>
<evidence type="ECO:0000259" key="7">
    <source>
        <dbReference type="Pfam" id="PF12823"/>
    </source>
</evidence>
<comment type="subcellular location">
    <subcellularLocation>
        <location evidence="1">Cell membrane</location>
        <topology evidence="1">Multi-pass membrane protein</topology>
    </subcellularLocation>
</comment>
<feature type="transmembrane region" description="Helical" evidence="6">
    <location>
        <begin position="12"/>
        <end position="30"/>
    </location>
</feature>
<evidence type="ECO:0000256" key="1">
    <source>
        <dbReference type="ARBA" id="ARBA00004651"/>
    </source>
</evidence>